<dbReference type="AlphaFoldDB" id="A0A0K9PVI9"/>
<dbReference type="InterPro" id="IPR008250">
    <property type="entry name" value="ATPase_P-typ_transduc_dom_A_sf"/>
</dbReference>
<comment type="caution">
    <text evidence="18">The sequence shown here is derived from an EMBL/GenBank/DDBJ whole genome shotgun (WGS) entry which is preliminary data.</text>
</comment>
<dbReference type="NCBIfam" id="TIGR01647">
    <property type="entry name" value="ATPase-IIIA_H"/>
    <property type="match status" value="1"/>
</dbReference>
<dbReference type="EC" id="7.1.2.1" evidence="3 16"/>
<evidence type="ECO:0000256" key="6">
    <source>
        <dbReference type="ARBA" id="ARBA00022723"/>
    </source>
</evidence>
<dbReference type="NCBIfam" id="TIGR01494">
    <property type="entry name" value="ATPase_P-type"/>
    <property type="match status" value="2"/>
</dbReference>
<dbReference type="GO" id="GO:0120029">
    <property type="term" value="P:proton export across plasma membrane"/>
    <property type="evidence" value="ECO:0007669"/>
    <property type="project" value="UniProtKB-UniRule"/>
</dbReference>
<keyword evidence="10 16" id="KW-1278">Translocase</keyword>
<comment type="subcellular location">
    <subcellularLocation>
        <location evidence="16">Cell membrane</location>
        <topology evidence="16">Multi-pass membrane protein</topology>
    </subcellularLocation>
    <subcellularLocation>
        <location evidence="1">Membrane</location>
        <topology evidence="1">Multi-pass membrane protein</topology>
    </subcellularLocation>
</comment>
<dbReference type="SMR" id="A0A0K9PVI9"/>
<keyword evidence="8 16" id="KW-0067">ATP-binding</keyword>
<evidence type="ECO:0000256" key="7">
    <source>
        <dbReference type="ARBA" id="ARBA00022741"/>
    </source>
</evidence>
<organism evidence="18 19">
    <name type="scientific">Zostera marina</name>
    <name type="common">Eelgrass</name>
    <dbReference type="NCBI Taxonomy" id="29655"/>
    <lineage>
        <taxon>Eukaryota</taxon>
        <taxon>Viridiplantae</taxon>
        <taxon>Streptophyta</taxon>
        <taxon>Embryophyta</taxon>
        <taxon>Tracheophyta</taxon>
        <taxon>Spermatophyta</taxon>
        <taxon>Magnoliopsida</taxon>
        <taxon>Liliopsida</taxon>
        <taxon>Zosteraceae</taxon>
        <taxon>Zostera</taxon>
    </lineage>
</organism>
<comment type="similarity">
    <text evidence="2 16">Belongs to the cation transport ATPase (P-type) (TC 3.A.3) family. Type IIIA subfamily.</text>
</comment>
<feature type="transmembrane region" description="Helical" evidence="16">
    <location>
        <begin position="242"/>
        <end position="268"/>
    </location>
</feature>
<dbReference type="InterPro" id="IPR059000">
    <property type="entry name" value="ATPase_P-type_domA"/>
</dbReference>
<evidence type="ECO:0000256" key="3">
    <source>
        <dbReference type="ARBA" id="ARBA00012476"/>
    </source>
</evidence>
<dbReference type="Pfam" id="PF00690">
    <property type="entry name" value="Cation_ATPase_N"/>
    <property type="match status" value="1"/>
</dbReference>
<dbReference type="SUPFAM" id="SSF56784">
    <property type="entry name" value="HAD-like"/>
    <property type="match status" value="1"/>
</dbReference>
<dbReference type="SUPFAM" id="SSF81665">
    <property type="entry name" value="Calcium ATPase, transmembrane domain M"/>
    <property type="match status" value="1"/>
</dbReference>
<accession>A0A0K9PVI9</accession>
<dbReference type="InterPro" id="IPR044492">
    <property type="entry name" value="P_typ_ATPase_HD_dom"/>
</dbReference>
<protein>
    <recommendedName>
        <fullName evidence="15 16">Plasma membrane ATPase</fullName>
        <ecNumber evidence="3 16">7.1.2.1</ecNumber>
    </recommendedName>
</protein>
<dbReference type="InterPro" id="IPR036412">
    <property type="entry name" value="HAD-like_sf"/>
</dbReference>
<keyword evidence="16" id="KW-0813">Transport</keyword>
<keyword evidence="11 16" id="KW-1133">Transmembrane helix</keyword>
<dbReference type="InterPro" id="IPR023214">
    <property type="entry name" value="HAD_sf"/>
</dbReference>
<keyword evidence="6" id="KW-0479">Metal-binding</keyword>
<feature type="domain" description="Cation-transporting P-type ATPase N-terminal" evidence="17">
    <location>
        <begin position="14"/>
        <end position="86"/>
    </location>
</feature>
<dbReference type="PROSITE" id="PS00154">
    <property type="entry name" value="ATPASE_E1_E2"/>
    <property type="match status" value="1"/>
</dbReference>
<keyword evidence="19" id="KW-1185">Reference proteome</keyword>
<dbReference type="PRINTS" id="PR00120">
    <property type="entry name" value="HATPASE"/>
</dbReference>
<feature type="transmembrane region" description="Helical" evidence="16">
    <location>
        <begin position="647"/>
        <end position="669"/>
    </location>
</feature>
<comment type="catalytic activity">
    <reaction evidence="14 16">
        <text>ATP + H2O + H(+)(in) = ADP + phosphate + 2 H(+)(out)</text>
        <dbReference type="Rhea" id="RHEA:20852"/>
        <dbReference type="ChEBI" id="CHEBI:15377"/>
        <dbReference type="ChEBI" id="CHEBI:15378"/>
        <dbReference type="ChEBI" id="CHEBI:30616"/>
        <dbReference type="ChEBI" id="CHEBI:43474"/>
        <dbReference type="ChEBI" id="CHEBI:456216"/>
        <dbReference type="EC" id="7.1.2.1"/>
    </reaction>
</comment>
<dbReference type="GO" id="GO:0051453">
    <property type="term" value="P:regulation of intracellular pH"/>
    <property type="evidence" value="ECO:0000318"/>
    <property type="project" value="GO_Central"/>
</dbReference>
<dbReference type="PRINTS" id="PR00119">
    <property type="entry name" value="CATATPASE"/>
</dbReference>
<dbReference type="FunFam" id="1.20.1110.10:FF:000045">
    <property type="entry name" value="ATPase 4 plasma membrane-type"/>
    <property type="match status" value="1"/>
</dbReference>
<keyword evidence="12 16" id="KW-0406">Ion transport</keyword>
<dbReference type="Pfam" id="PF00122">
    <property type="entry name" value="E1-E2_ATPase"/>
    <property type="match status" value="1"/>
</dbReference>
<dbReference type="SFLD" id="SFLDS00003">
    <property type="entry name" value="Haloacid_Dehalogenase"/>
    <property type="match status" value="1"/>
</dbReference>
<keyword evidence="7 16" id="KW-0547">Nucleotide-binding</keyword>
<dbReference type="Pfam" id="PF00702">
    <property type="entry name" value="Hydrolase"/>
    <property type="match status" value="1"/>
</dbReference>
<feature type="transmembrane region" description="Helical" evidence="16">
    <location>
        <begin position="712"/>
        <end position="733"/>
    </location>
</feature>
<sequence length="951" mass="105243">MSISLEEIKKENVDLESIPVEEVFEQLKCSKNGLSSDEGAKRLQIFGQNKLEENKDSQVLKFLGFMWNPLSWVMELAAIMAIALTNGDGKGKPPDWQDFVGILVLLMLNSTISFWEENNAGNAAAALMAGLAPRTRVLRDRYWSEQDAAILVPGDIISIKLGDIVPADARLLEGDLLKIDQSVLTGESMPVTKVSGDEVFSGSTCKQGEIEAVVIATGVRTFFGKAAYLVDSTKQVGHFQNVLTAIGNFCICSIAIGMLIEIIVMYPIQKRKYRDGIDNLLVLLIGGIPIAMPTVLSVTMAIGSHKLSEQGAITKRMTAIEEMAGMDVLCSDKTGTLTLNELTVDDKLIEIYSNHTKPEIELLAARASRVENQDAIDSAVVALLADPKEARAGITEVHFLPFNPVDKRTALTYIDGDGIWHRITKGAPEQILELCDVPQAKVKEIIALVDSLAVRGFRSLGLGRQQVPEKCVESPGGPWEFLAVVPVFDPPRFDSANTIKRALELGVNVKMITGDQLAIGKETARRLGMGSNMYPSSALLGQFVDSEMGSIPVDELIEKADGFAGVFPEHKYEIVKRLQERKHICGMTGDGVNDAPALKRADIGIAVSDATDAARSASDIVLTQPGLSVIISAVLTSRSIFQRMKNYTIYAVSITIRIVVGFMLIALIWEYDFSPFMILIIAILNDGTIMTISKDRVKPSPLPDSWKLKEIFTTGVILGTYMALVTVVFFWMVKETDFFSDYFRMRSIRESNDEIMSALYLQVSIISQALIFVTRSHGWSYMERPGFLLVTAFCCAQLVATFIAVYANIEFAKIKGIGWGWAGVIWLYSIVTFIPLDMIKFVIRYVLSGKAWNNLIENRIAFSTKKDYGKEEREAQWATAQRTLHGLHTSDEQAFLAERNSYRELSEIAEQAKRRAEVARLRELHTLKGHVESVIKLKGLDIGRINKHYTV</sequence>
<feature type="transmembrane region" description="Helical" evidence="16">
    <location>
        <begin position="280"/>
        <end position="302"/>
    </location>
</feature>
<reference evidence="19" key="1">
    <citation type="journal article" date="2016" name="Nature">
        <title>The genome of the seagrass Zostera marina reveals angiosperm adaptation to the sea.</title>
        <authorList>
            <person name="Olsen J.L."/>
            <person name="Rouze P."/>
            <person name="Verhelst B."/>
            <person name="Lin Y.-C."/>
            <person name="Bayer T."/>
            <person name="Collen J."/>
            <person name="Dattolo E."/>
            <person name="De Paoli E."/>
            <person name="Dittami S."/>
            <person name="Maumus F."/>
            <person name="Michel G."/>
            <person name="Kersting A."/>
            <person name="Lauritano C."/>
            <person name="Lohaus R."/>
            <person name="Toepel M."/>
            <person name="Tonon T."/>
            <person name="Vanneste K."/>
            <person name="Amirebrahimi M."/>
            <person name="Brakel J."/>
            <person name="Bostroem C."/>
            <person name="Chovatia M."/>
            <person name="Grimwood J."/>
            <person name="Jenkins J.W."/>
            <person name="Jueterbock A."/>
            <person name="Mraz A."/>
            <person name="Stam W.T."/>
            <person name="Tice H."/>
            <person name="Bornberg-Bauer E."/>
            <person name="Green P.J."/>
            <person name="Pearson G.A."/>
            <person name="Procaccini G."/>
            <person name="Duarte C.M."/>
            <person name="Schmutz J."/>
            <person name="Reusch T.B.H."/>
            <person name="Van de Peer Y."/>
        </authorList>
    </citation>
    <scope>NUCLEOTIDE SEQUENCE [LARGE SCALE GENOMIC DNA]</scope>
    <source>
        <strain evidence="19">cv. Finnish</strain>
    </source>
</reference>
<evidence type="ECO:0000256" key="15">
    <source>
        <dbReference type="ARBA" id="ARBA00071631"/>
    </source>
</evidence>
<feature type="transmembrane region" description="Helical" evidence="16">
    <location>
        <begin position="819"/>
        <end position="843"/>
    </location>
</feature>
<dbReference type="STRING" id="29655.A0A0K9PVI9"/>
<dbReference type="GO" id="GO:0016887">
    <property type="term" value="F:ATP hydrolysis activity"/>
    <property type="evidence" value="ECO:0007669"/>
    <property type="project" value="InterPro"/>
</dbReference>
<dbReference type="CDD" id="cd02076">
    <property type="entry name" value="P-type_ATPase_H"/>
    <property type="match status" value="1"/>
</dbReference>
<dbReference type="PANTHER" id="PTHR42861">
    <property type="entry name" value="CALCIUM-TRANSPORTING ATPASE"/>
    <property type="match status" value="1"/>
</dbReference>
<dbReference type="GO" id="GO:1902600">
    <property type="term" value="P:proton transmembrane transport"/>
    <property type="evidence" value="ECO:0000318"/>
    <property type="project" value="GO_Central"/>
</dbReference>
<dbReference type="GO" id="GO:0046872">
    <property type="term" value="F:metal ion binding"/>
    <property type="evidence" value="ECO:0007669"/>
    <property type="project" value="UniProtKB-KW"/>
</dbReference>
<name>A0A0K9PVI9_ZOSMR</name>
<dbReference type="SMART" id="SM00831">
    <property type="entry name" value="Cation_ATPase_N"/>
    <property type="match status" value="1"/>
</dbReference>
<dbReference type="GO" id="GO:0008553">
    <property type="term" value="F:P-type proton-exporting transporter activity"/>
    <property type="evidence" value="ECO:0000318"/>
    <property type="project" value="GO_Central"/>
</dbReference>
<evidence type="ECO:0000259" key="17">
    <source>
        <dbReference type="SMART" id="SM00831"/>
    </source>
</evidence>
<dbReference type="SFLD" id="SFLDF00027">
    <property type="entry name" value="p-type_atpase"/>
    <property type="match status" value="1"/>
</dbReference>
<proteinExistence type="inferred from homology"/>
<evidence type="ECO:0000256" key="13">
    <source>
        <dbReference type="ARBA" id="ARBA00023136"/>
    </source>
</evidence>
<feature type="transmembrane region" description="Helical" evidence="16">
    <location>
        <begin position="755"/>
        <end position="774"/>
    </location>
</feature>
<dbReference type="InterPro" id="IPR006534">
    <property type="entry name" value="P-type_ATPase_IIIA"/>
</dbReference>
<dbReference type="Gene3D" id="6.10.140.890">
    <property type="match status" value="1"/>
</dbReference>
<keyword evidence="4" id="KW-0597">Phosphoprotein</keyword>
<evidence type="ECO:0000256" key="14">
    <source>
        <dbReference type="ARBA" id="ARBA00048122"/>
    </source>
</evidence>
<dbReference type="Gene3D" id="3.40.1110.10">
    <property type="entry name" value="Calcium-transporting ATPase, cytoplasmic domain N"/>
    <property type="match status" value="1"/>
</dbReference>
<dbReference type="EMBL" id="LFYR01000642">
    <property type="protein sequence ID" value="KMZ72262.1"/>
    <property type="molecule type" value="Genomic_DNA"/>
</dbReference>
<gene>
    <name evidence="18" type="ORF">ZOSMA_169G00540</name>
</gene>
<evidence type="ECO:0000256" key="10">
    <source>
        <dbReference type="ARBA" id="ARBA00022967"/>
    </source>
</evidence>
<dbReference type="InterPro" id="IPR004014">
    <property type="entry name" value="ATPase_P-typ_cation-transptr_N"/>
</dbReference>
<dbReference type="InterPro" id="IPR023298">
    <property type="entry name" value="ATPase_P-typ_TM_dom_sf"/>
</dbReference>
<dbReference type="Gene3D" id="2.70.150.10">
    <property type="entry name" value="Calcium-transporting ATPase, cytoplasmic transduction domain A"/>
    <property type="match status" value="1"/>
</dbReference>
<dbReference type="SUPFAM" id="SSF81653">
    <property type="entry name" value="Calcium ATPase, transduction domain A"/>
    <property type="match status" value="1"/>
</dbReference>
<feature type="transmembrane region" description="Helical" evidence="16">
    <location>
        <begin position="65"/>
        <end position="84"/>
    </location>
</feature>
<keyword evidence="9 16" id="KW-0460">Magnesium</keyword>
<dbReference type="Proteomes" id="UP000036987">
    <property type="component" value="Unassembled WGS sequence"/>
</dbReference>
<dbReference type="GO" id="GO:0005886">
    <property type="term" value="C:plasma membrane"/>
    <property type="evidence" value="ECO:0000318"/>
    <property type="project" value="GO_Central"/>
</dbReference>
<dbReference type="InterPro" id="IPR001757">
    <property type="entry name" value="P_typ_ATPase"/>
</dbReference>
<keyword evidence="16" id="KW-0375">Hydrogen ion transport</keyword>
<evidence type="ECO:0000256" key="12">
    <source>
        <dbReference type="ARBA" id="ARBA00023065"/>
    </source>
</evidence>
<feature type="transmembrane region" description="Helical" evidence="16">
    <location>
        <begin position="786"/>
        <end position="807"/>
    </location>
</feature>
<evidence type="ECO:0000256" key="2">
    <source>
        <dbReference type="ARBA" id="ARBA00008804"/>
    </source>
</evidence>
<evidence type="ECO:0000256" key="11">
    <source>
        <dbReference type="ARBA" id="ARBA00022989"/>
    </source>
</evidence>
<evidence type="ECO:0000256" key="5">
    <source>
        <dbReference type="ARBA" id="ARBA00022692"/>
    </source>
</evidence>
<evidence type="ECO:0000313" key="19">
    <source>
        <dbReference type="Proteomes" id="UP000036987"/>
    </source>
</evidence>
<keyword evidence="13 16" id="KW-0472">Membrane</keyword>
<evidence type="ECO:0000256" key="4">
    <source>
        <dbReference type="ARBA" id="ARBA00022553"/>
    </source>
</evidence>
<evidence type="ECO:0000256" key="1">
    <source>
        <dbReference type="ARBA" id="ARBA00004141"/>
    </source>
</evidence>
<evidence type="ECO:0000256" key="8">
    <source>
        <dbReference type="ARBA" id="ARBA00022840"/>
    </source>
</evidence>
<dbReference type="GO" id="GO:0005524">
    <property type="term" value="F:ATP binding"/>
    <property type="evidence" value="ECO:0007669"/>
    <property type="project" value="UniProtKB-UniRule"/>
</dbReference>
<dbReference type="InterPro" id="IPR018303">
    <property type="entry name" value="ATPase_P-typ_P_site"/>
</dbReference>
<dbReference type="OrthoDB" id="116380at2759"/>
<dbReference type="FunFam" id="2.70.150.10:FF:000004">
    <property type="entry name" value="Plasma membrane ATPase"/>
    <property type="match status" value="1"/>
</dbReference>
<dbReference type="FunFam" id="3.40.50.1000:FF:000211">
    <property type="entry name" value="Plasma membrane ATPase"/>
    <property type="match status" value="1"/>
</dbReference>
<evidence type="ECO:0000256" key="9">
    <source>
        <dbReference type="ARBA" id="ARBA00022842"/>
    </source>
</evidence>
<evidence type="ECO:0000313" key="18">
    <source>
        <dbReference type="EMBL" id="KMZ72262.1"/>
    </source>
</evidence>
<dbReference type="FunFam" id="3.40.1110.10:FF:000005">
    <property type="entry name" value="Plasma membrane ATPase"/>
    <property type="match status" value="1"/>
</dbReference>
<evidence type="ECO:0000256" key="16">
    <source>
        <dbReference type="RuleBase" id="RU362083"/>
    </source>
</evidence>
<dbReference type="InterPro" id="IPR023299">
    <property type="entry name" value="ATPase_P-typ_cyto_dom_N"/>
</dbReference>
<keyword evidence="5 16" id="KW-0812">Transmembrane</keyword>
<dbReference type="SFLD" id="SFLDG00002">
    <property type="entry name" value="C1.7:_P-type_atpase_like"/>
    <property type="match status" value="1"/>
</dbReference>
<dbReference type="Gene3D" id="3.40.50.1000">
    <property type="entry name" value="HAD superfamily/HAD-like"/>
    <property type="match status" value="1"/>
</dbReference>
<dbReference type="Gene3D" id="1.20.1110.10">
    <property type="entry name" value="Calcium-transporting ATPase, transmembrane domain"/>
    <property type="match status" value="1"/>
</dbReference>
<feature type="transmembrane region" description="Helical" evidence="16">
    <location>
        <begin position="96"/>
        <end position="115"/>
    </location>
</feature>